<feature type="domain" description="Flavoprotein" evidence="1">
    <location>
        <begin position="23"/>
        <end position="132"/>
    </location>
</feature>
<evidence type="ECO:0000313" key="3">
    <source>
        <dbReference type="Proteomes" id="UP001428817"/>
    </source>
</evidence>
<proteinExistence type="predicted"/>
<gene>
    <name evidence="2" type="ORF">GCM10023321_84530</name>
</gene>
<keyword evidence="3" id="KW-1185">Reference proteome</keyword>
<organism evidence="2 3">
    <name type="scientific">Pseudonocardia eucalypti</name>
    <dbReference type="NCBI Taxonomy" id="648755"/>
    <lineage>
        <taxon>Bacteria</taxon>
        <taxon>Bacillati</taxon>
        <taxon>Actinomycetota</taxon>
        <taxon>Actinomycetes</taxon>
        <taxon>Pseudonocardiales</taxon>
        <taxon>Pseudonocardiaceae</taxon>
        <taxon>Pseudonocardia</taxon>
    </lineage>
</organism>
<protein>
    <submittedName>
        <fullName evidence="2">Flavoprotein</fullName>
    </submittedName>
</protein>
<accession>A0ABP9RG42</accession>
<dbReference type="InterPro" id="IPR003382">
    <property type="entry name" value="Flavoprotein"/>
</dbReference>
<dbReference type="Pfam" id="PF02441">
    <property type="entry name" value="Flavoprotein"/>
    <property type="match status" value="1"/>
</dbReference>
<reference evidence="3" key="1">
    <citation type="journal article" date="2019" name="Int. J. Syst. Evol. Microbiol.">
        <title>The Global Catalogue of Microorganisms (GCM) 10K type strain sequencing project: providing services to taxonomists for standard genome sequencing and annotation.</title>
        <authorList>
            <consortium name="The Broad Institute Genomics Platform"/>
            <consortium name="The Broad Institute Genome Sequencing Center for Infectious Disease"/>
            <person name="Wu L."/>
            <person name="Ma J."/>
        </authorList>
    </citation>
    <scope>NUCLEOTIDE SEQUENCE [LARGE SCALE GENOMIC DNA]</scope>
    <source>
        <strain evidence="3">JCM 18303</strain>
    </source>
</reference>
<dbReference type="SUPFAM" id="SSF52507">
    <property type="entry name" value="Homo-oligomeric flavin-containing Cys decarboxylases, HFCD"/>
    <property type="match status" value="1"/>
</dbReference>
<dbReference type="InterPro" id="IPR036551">
    <property type="entry name" value="Flavin_trans-like"/>
</dbReference>
<dbReference type="EMBL" id="BAABJP010000068">
    <property type="protein sequence ID" value="GAA5176350.1"/>
    <property type="molecule type" value="Genomic_DNA"/>
</dbReference>
<evidence type="ECO:0000313" key="2">
    <source>
        <dbReference type="EMBL" id="GAA5176350.1"/>
    </source>
</evidence>
<name>A0ABP9RG42_9PSEU</name>
<dbReference type="Gene3D" id="3.40.50.1950">
    <property type="entry name" value="Flavin prenyltransferase-like"/>
    <property type="match status" value="1"/>
</dbReference>
<evidence type="ECO:0000259" key="1">
    <source>
        <dbReference type="Pfam" id="PF02441"/>
    </source>
</evidence>
<sequence length="187" mass="19894">MINTGKTVGLIGSACGGLESIRQELVQPFLAQGWSVAVTLTPTAGTWLEASGESRKIQEITGFPVRVAPRMPGQQSPHPTVDCYALVPASANTVAKLALGIADNQALTTACEALGGGYVPVVVFPRVNAAHARQPAWNSHITGLRRAGADLIYGDDVWPLHEPRSAPGRQLPWQTIRERIQAAAQRS</sequence>
<dbReference type="Proteomes" id="UP001428817">
    <property type="component" value="Unassembled WGS sequence"/>
</dbReference>
<comment type="caution">
    <text evidence="2">The sequence shown here is derived from an EMBL/GenBank/DDBJ whole genome shotgun (WGS) entry which is preliminary data.</text>
</comment>